<protein>
    <submittedName>
        <fullName evidence="1">Uncharacterized protein</fullName>
    </submittedName>
</protein>
<dbReference type="AlphaFoldDB" id="A0A644X2M4"/>
<evidence type="ECO:0000313" key="1">
    <source>
        <dbReference type="EMBL" id="MPM10400.1"/>
    </source>
</evidence>
<dbReference type="EMBL" id="VSSQ01001688">
    <property type="protein sequence ID" value="MPM10400.1"/>
    <property type="molecule type" value="Genomic_DNA"/>
</dbReference>
<accession>A0A644X2M4</accession>
<proteinExistence type="predicted"/>
<sequence>MEIENPGHSLVLAGSADGIPDLVEVHRRDLGVGGGTDVAFRVSPVMAADGVAGEVGRNPFLAVGDLFHQLALLRDVGVGGPDLSDLVGVERAEVHFGLPEPGVVAGCAHGCVLVVAEEGHGEVGLLVVDVVTVIGHEMVGCHHIARVLSVVAGAADRIPVGCDLDHGRLVPVEHDVVVVPCPQEGLPSGGLAVFRSRHGHELEGLRNALRGGKSLEQDILEGDAEGTLIDILARDPRLVSSHGQRHGETLVVGAHDVEELARGGGGPEGVAVRRGGDVGVSPGLVDEIAVVVVNQHGRAVGGGSLGSEKGDHGAGIHYGRGIPDVGYPLGRKAVVGVRRSGVSVEEAVVAVHEDDLEIVGNVVMELRLGEEFLRTVADAPGEFEAFGEEELRLGLVAADVLHKVLEAVFIHVGTEPVVEEIHDLTAGTLAVLDSHLVPGTGQHAEVLAGGIVLRKLGGPGVLVDDGAFAAHEAVAADGFSLRRDILPIFLPEDFRGNGFHGIGPGGVGEDGVFQHGNLARGRLVHREGHLVLRCGGSGGHHGHFSLRRYGRDDFQAFKNGVPGGLNGDAVPDNSLAFPGGRQGIHEGGFFGCLSLRTLGKSCLLGQGRKHQDEKNEE</sequence>
<reference evidence="1" key="1">
    <citation type="submission" date="2019-08" db="EMBL/GenBank/DDBJ databases">
        <authorList>
            <person name="Kucharzyk K."/>
            <person name="Murdoch R.W."/>
            <person name="Higgins S."/>
            <person name="Loffler F."/>
        </authorList>
    </citation>
    <scope>NUCLEOTIDE SEQUENCE</scope>
</reference>
<name>A0A644X2M4_9ZZZZ</name>
<gene>
    <name evidence="1" type="ORF">SDC9_56731</name>
</gene>
<comment type="caution">
    <text evidence="1">The sequence shown here is derived from an EMBL/GenBank/DDBJ whole genome shotgun (WGS) entry which is preliminary data.</text>
</comment>
<organism evidence="1">
    <name type="scientific">bioreactor metagenome</name>
    <dbReference type="NCBI Taxonomy" id="1076179"/>
    <lineage>
        <taxon>unclassified sequences</taxon>
        <taxon>metagenomes</taxon>
        <taxon>ecological metagenomes</taxon>
    </lineage>
</organism>